<dbReference type="PROSITE" id="PS51186">
    <property type="entry name" value="GNAT"/>
    <property type="match status" value="1"/>
</dbReference>
<dbReference type="PANTHER" id="PTHR43328:SF1">
    <property type="entry name" value="N-ACETYLTRANSFERASE DOMAIN-CONTAINING PROTEIN"/>
    <property type="match status" value="1"/>
</dbReference>
<evidence type="ECO:0000313" key="2">
    <source>
        <dbReference type="EMBL" id="MBB4760786.1"/>
    </source>
</evidence>
<dbReference type="PANTHER" id="PTHR43328">
    <property type="entry name" value="ACETYLTRANSFERASE-RELATED"/>
    <property type="match status" value="1"/>
</dbReference>
<dbReference type="SUPFAM" id="SSF55729">
    <property type="entry name" value="Acyl-CoA N-acyltransferases (Nat)"/>
    <property type="match status" value="1"/>
</dbReference>
<gene>
    <name evidence="2" type="ORF">BJ971_001342</name>
</gene>
<dbReference type="Proteomes" id="UP000578112">
    <property type="component" value="Unassembled WGS sequence"/>
</dbReference>
<feature type="domain" description="N-acetyltransferase" evidence="1">
    <location>
        <begin position="1"/>
        <end position="150"/>
    </location>
</feature>
<name>A0A7W7HU29_9ACTN</name>
<sequence>MRLRAVEDDDLDVLFAHQADPEAAEMAAFPPRDRARFDAHWARIRHDDTVILRTIEADGVVAGNICSWPDGDLRLVGYWIGREHWGRAVATQALRQFVDEVPLRPLHAHVATRNTGSIRVLEKCGFHRDHAQEARTPAPADGIEEYIYVLAE</sequence>
<dbReference type="RefSeq" id="WP_184990804.1">
    <property type="nucleotide sequence ID" value="NZ_BOMK01000028.1"/>
</dbReference>
<dbReference type="AlphaFoldDB" id="A0A7W7HU29"/>
<dbReference type="InterPro" id="IPR016181">
    <property type="entry name" value="Acyl_CoA_acyltransferase"/>
</dbReference>
<dbReference type="GO" id="GO:0016747">
    <property type="term" value="F:acyltransferase activity, transferring groups other than amino-acyl groups"/>
    <property type="evidence" value="ECO:0007669"/>
    <property type="project" value="InterPro"/>
</dbReference>
<dbReference type="EMBL" id="JACHNH010000001">
    <property type="protein sequence ID" value="MBB4760786.1"/>
    <property type="molecule type" value="Genomic_DNA"/>
</dbReference>
<dbReference type="Gene3D" id="3.40.630.30">
    <property type="match status" value="1"/>
</dbReference>
<proteinExistence type="predicted"/>
<evidence type="ECO:0000259" key="1">
    <source>
        <dbReference type="PROSITE" id="PS51186"/>
    </source>
</evidence>
<accession>A0A7W7HU29</accession>
<comment type="caution">
    <text evidence="2">The sequence shown here is derived from an EMBL/GenBank/DDBJ whole genome shotgun (WGS) entry which is preliminary data.</text>
</comment>
<keyword evidence="3" id="KW-1185">Reference proteome</keyword>
<keyword evidence="2" id="KW-0808">Transferase</keyword>
<protein>
    <submittedName>
        <fullName evidence="2">RimJ/RimL family protein N-acetyltransferase</fullName>
    </submittedName>
</protein>
<reference evidence="2 3" key="1">
    <citation type="submission" date="2020-08" db="EMBL/GenBank/DDBJ databases">
        <title>Sequencing the genomes of 1000 actinobacteria strains.</title>
        <authorList>
            <person name="Klenk H.-P."/>
        </authorList>
    </citation>
    <scope>NUCLEOTIDE SEQUENCE [LARGE SCALE GENOMIC DNA]</scope>
    <source>
        <strain evidence="2 3">DSM 43149</strain>
    </source>
</reference>
<organism evidence="2 3">
    <name type="scientific">Actinoplanes digitatis</name>
    <dbReference type="NCBI Taxonomy" id="1868"/>
    <lineage>
        <taxon>Bacteria</taxon>
        <taxon>Bacillati</taxon>
        <taxon>Actinomycetota</taxon>
        <taxon>Actinomycetes</taxon>
        <taxon>Micromonosporales</taxon>
        <taxon>Micromonosporaceae</taxon>
        <taxon>Actinoplanes</taxon>
    </lineage>
</organism>
<evidence type="ECO:0000313" key="3">
    <source>
        <dbReference type="Proteomes" id="UP000578112"/>
    </source>
</evidence>
<dbReference type="Pfam" id="PF13302">
    <property type="entry name" value="Acetyltransf_3"/>
    <property type="match status" value="1"/>
</dbReference>
<dbReference type="InterPro" id="IPR000182">
    <property type="entry name" value="GNAT_dom"/>
</dbReference>